<dbReference type="PANTHER" id="PTHR18945">
    <property type="entry name" value="NEUROTRANSMITTER GATED ION CHANNEL"/>
    <property type="match status" value="1"/>
</dbReference>
<evidence type="ECO:0000259" key="20">
    <source>
        <dbReference type="Pfam" id="PF02932"/>
    </source>
</evidence>
<feature type="transmembrane region" description="Helical" evidence="18">
    <location>
        <begin position="95"/>
        <end position="116"/>
    </location>
</feature>
<protein>
    <recommendedName>
        <fullName evidence="23">Neurotransmitter-gated ion-channel transmembrane domain-containing protein</fullName>
    </recommendedName>
</protein>
<feature type="transmembrane region" description="Helical" evidence="18">
    <location>
        <begin position="157"/>
        <end position="177"/>
    </location>
</feature>
<keyword evidence="6" id="KW-0770">Synapse</keyword>
<comment type="subcellular location">
    <subcellularLocation>
        <location evidence="13">Postsynaptic cell membrane</location>
        <topology evidence="13">Multi-pass membrane protein</topology>
    </subcellularLocation>
</comment>
<keyword evidence="12" id="KW-0407">Ion channel</keyword>
<dbReference type="SUPFAM" id="SSF63712">
    <property type="entry name" value="Nicotinic receptor ligand binding domain-like"/>
    <property type="match status" value="1"/>
</dbReference>
<keyword evidence="11" id="KW-1071">Ligand-gated ion channel</keyword>
<keyword evidence="22" id="KW-1185">Reference proteome</keyword>
<evidence type="ECO:0000256" key="9">
    <source>
        <dbReference type="ARBA" id="ARBA00023170"/>
    </source>
</evidence>
<evidence type="ECO:0000256" key="3">
    <source>
        <dbReference type="ARBA" id="ARBA00022692"/>
    </source>
</evidence>
<keyword evidence="4" id="KW-0732">Signal</keyword>
<dbReference type="PROSITE" id="PS00236">
    <property type="entry name" value="NEUROTR_ION_CHANNEL"/>
    <property type="match status" value="1"/>
</dbReference>
<keyword evidence="5 18" id="KW-1133">Transmembrane helix</keyword>
<evidence type="ECO:0000256" key="4">
    <source>
        <dbReference type="ARBA" id="ARBA00022729"/>
    </source>
</evidence>
<feature type="domain" description="Neurotransmitter-gated ion-channel transmembrane" evidence="20">
    <location>
        <begin position="100"/>
        <end position="215"/>
    </location>
</feature>
<keyword evidence="2" id="KW-1003">Cell membrane</keyword>
<evidence type="ECO:0000256" key="13">
    <source>
        <dbReference type="ARBA" id="ARBA00034104"/>
    </source>
</evidence>
<dbReference type="InterPro" id="IPR038050">
    <property type="entry name" value="Neuro_actylchol_rec"/>
</dbReference>
<evidence type="ECO:0000256" key="15">
    <source>
        <dbReference type="ARBA" id="ARBA00036239"/>
    </source>
</evidence>
<evidence type="ECO:0000256" key="14">
    <source>
        <dbReference type="ARBA" id="ARBA00034430"/>
    </source>
</evidence>
<feature type="transmembrane region" description="Helical" evidence="18">
    <location>
        <begin position="128"/>
        <end position="145"/>
    </location>
</feature>
<dbReference type="InterPro" id="IPR006201">
    <property type="entry name" value="Neur_channel"/>
</dbReference>
<organism evidence="21 22">
    <name type="scientific">Oreochromis aureus</name>
    <name type="common">Israeli tilapia</name>
    <name type="synonym">Chromis aureus</name>
    <dbReference type="NCBI Taxonomy" id="47969"/>
    <lineage>
        <taxon>Eukaryota</taxon>
        <taxon>Metazoa</taxon>
        <taxon>Chordata</taxon>
        <taxon>Craniata</taxon>
        <taxon>Vertebrata</taxon>
        <taxon>Euteleostomi</taxon>
        <taxon>Actinopterygii</taxon>
        <taxon>Neopterygii</taxon>
        <taxon>Teleostei</taxon>
        <taxon>Neoteleostei</taxon>
        <taxon>Acanthomorphata</taxon>
        <taxon>Ovalentaria</taxon>
        <taxon>Cichlomorphae</taxon>
        <taxon>Cichliformes</taxon>
        <taxon>Cichlidae</taxon>
        <taxon>African cichlids</taxon>
        <taxon>Pseudocrenilabrinae</taxon>
        <taxon>Oreochromini</taxon>
        <taxon>Oreochromis</taxon>
    </lineage>
</organism>
<dbReference type="InterPro" id="IPR036719">
    <property type="entry name" value="Neuro-gated_channel_TM_sf"/>
</dbReference>
<evidence type="ECO:0000256" key="2">
    <source>
        <dbReference type="ARBA" id="ARBA00022475"/>
    </source>
</evidence>
<feature type="transmembrane region" description="Helical" evidence="18">
    <location>
        <begin position="189"/>
        <end position="207"/>
    </location>
</feature>
<dbReference type="CDD" id="cd19063">
    <property type="entry name" value="LGIC_TM_5-HT3"/>
    <property type="match status" value="1"/>
</dbReference>
<evidence type="ECO:0000313" key="22">
    <source>
        <dbReference type="Proteomes" id="UP000472276"/>
    </source>
</evidence>
<evidence type="ECO:0000256" key="18">
    <source>
        <dbReference type="SAM" id="Phobius"/>
    </source>
</evidence>
<dbReference type="Ensembl" id="ENSOABT00000055118.2">
    <property type="protein sequence ID" value="ENSOABP00000053757.2"/>
    <property type="gene ID" value="ENSOABG00000023739.2"/>
</dbReference>
<evidence type="ECO:0000256" key="1">
    <source>
        <dbReference type="ARBA" id="ARBA00022448"/>
    </source>
</evidence>
<evidence type="ECO:0000256" key="6">
    <source>
        <dbReference type="ARBA" id="ARBA00023018"/>
    </source>
</evidence>
<keyword evidence="10" id="KW-0628">Postsynaptic cell membrane</keyword>
<dbReference type="InterPro" id="IPR036734">
    <property type="entry name" value="Neur_chan_lig-bd_sf"/>
</dbReference>
<dbReference type="Pfam" id="PF02931">
    <property type="entry name" value="Neur_chan_LBD"/>
    <property type="match status" value="1"/>
</dbReference>
<reference evidence="21" key="2">
    <citation type="submission" date="2025-09" db="UniProtKB">
        <authorList>
            <consortium name="Ensembl"/>
        </authorList>
    </citation>
    <scope>IDENTIFICATION</scope>
</reference>
<dbReference type="AlphaFoldDB" id="A0A668VSE9"/>
<dbReference type="SUPFAM" id="SSF90112">
    <property type="entry name" value="Neurotransmitter-gated ion-channel transmembrane pore"/>
    <property type="match status" value="1"/>
</dbReference>
<evidence type="ECO:0000256" key="17">
    <source>
        <dbReference type="ARBA" id="ARBA00037540"/>
    </source>
</evidence>
<dbReference type="Pfam" id="PF02932">
    <property type="entry name" value="Neur_chan_memb"/>
    <property type="match status" value="1"/>
</dbReference>
<evidence type="ECO:0000256" key="10">
    <source>
        <dbReference type="ARBA" id="ARBA00023257"/>
    </source>
</evidence>
<dbReference type="Proteomes" id="UP000472276">
    <property type="component" value="Unassembled WGS sequence"/>
</dbReference>
<evidence type="ECO:0000256" key="16">
    <source>
        <dbReference type="ARBA" id="ARBA00036634"/>
    </source>
</evidence>
<dbReference type="InterPro" id="IPR006029">
    <property type="entry name" value="Neurotrans-gated_channel_TM"/>
</dbReference>
<sequence>MEEDKAPPAPYGYLHSNSKVDDAQPVKVVSSCNLDIYTFPRDIQNCAYTFNSYMHFGKRFFLLYYWISPRIKKTQNNIDTDGLYVNELRRQATMYMVNLLHPSSFLIAVDLFSFLLPPQTVDRSALEMTFILGYTIFLLIMNDLLPVTGNTIPLINVFFSICLALMVASLLETILITNVLRGSADFSPVPHWMRVLVLQFLGFLVFVKEENHTGKTKPQETMGPAVKDGAVRELKKVGKDLQDIHLQVQQQQKENQGSEEWIQVGFIIDRLLFMNSYRSVRHGVPLP</sequence>
<evidence type="ECO:0000256" key="7">
    <source>
        <dbReference type="ARBA" id="ARBA00023065"/>
    </source>
</evidence>
<dbReference type="InterPro" id="IPR018000">
    <property type="entry name" value="Neurotransmitter_ion_chnl_CS"/>
</dbReference>
<accession>A0A668VSE9</accession>
<feature type="domain" description="Neurotransmitter-gated ion-channel ligand-binding" evidence="19">
    <location>
        <begin position="13"/>
        <end position="90"/>
    </location>
</feature>
<name>A0A668VSE9_OREAU</name>
<evidence type="ECO:0000259" key="19">
    <source>
        <dbReference type="Pfam" id="PF02931"/>
    </source>
</evidence>
<comment type="catalytic activity">
    <reaction evidence="14">
        <text>K(+)(in) = K(+)(out)</text>
        <dbReference type="Rhea" id="RHEA:29463"/>
        <dbReference type="ChEBI" id="CHEBI:29103"/>
    </reaction>
</comment>
<keyword evidence="8 18" id="KW-0472">Membrane</keyword>
<dbReference type="GO" id="GO:0005230">
    <property type="term" value="F:extracellular ligand-gated monoatomic ion channel activity"/>
    <property type="evidence" value="ECO:0007669"/>
    <property type="project" value="InterPro"/>
</dbReference>
<dbReference type="Gene3D" id="2.70.170.10">
    <property type="entry name" value="Neurotransmitter-gated ion-channel ligand-binding domain"/>
    <property type="match status" value="1"/>
</dbReference>
<dbReference type="InterPro" id="IPR049944">
    <property type="entry name" value="LGIC_TM_5-HT3"/>
</dbReference>
<dbReference type="GO" id="GO:0045211">
    <property type="term" value="C:postsynaptic membrane"/>
    <property type="evidence" value="ECO:0007669"/>
    <property type="project" value="UniProtKB-SubCell"/>
</dbReference>
<dbReference type="Gene3D" id="1.20.58.390">
    <property type="entry name" value="Neurotransmitter-gated ion-channel transmembrane domain"/>
    <property type="match status" value="1"/>
</dbReference>
<evidence type="ECO:0000313" key="21">
    <source>
        <dbReference type="Ensembl" id="ENSOABP00000053757.2"/>
    </source>
</evidence>
<evidence type="ECO:0000256" key="11">
    <source>
        <dbReference type="ARBA" id="ARBA00023286"/>
    </source>
</evidence>
<dbReference type="InterPro" id="IPR006202">
    <property type="entry name" value="Neur_chan_lig-bd"/>
</dbReference>
<evidence type="ECO:0000256" key="8">
    <source>
        <dbReference type="ARBA" id="ARBA00023136"/>
    </source>
</evidence>
<evidence type="ECO:0008006" key="23">
    <source>
        <dbReference type="Google" id="ProtNLM"/>
    </source>
</evidence>
<keyword evidence="7" id="KW-0406">Ion transport</keyword>
<proteinExistence type="predicted"/>
<keyword evidence="9" id="KW-0675">Receptor</keyword>
<dbReference type="GO" id="GO:0004888">
    <property type="term" value="F:transmembrane signaling receptor activity"/>
    <property type="evidence" value="ECO:0007669"/>
    <property type="project" value="InterPro"/>
</dbReference>
<comment type="catalytic activity">
    <reaction evidence="15">
        <text>Na(+)(in) = Na(+)(out)</text>
        <dbReference type="Rhea" id="RHEA:34963"/>
        <dbReference type="ChEBI" id="CHEBI:29101"/>
    </reaction>
</comment>
<comment type="catalytic activity">
    <reaction evidence="16">
        <text>Ca(2+)(in) = Ca(2+)(out)</text>
        <dbReference type="Rhea" id="RHEA:29671"/>
        <dbReference type="ChEBI" id="CHEBI:29108"/>
    </reaction>
</comment>
<comment type="function">
    <text evidence="17">Forms serotonin (5-hydroxytryptamine/5-HT3)-activated cation-selective channel complexes, which when activated cause fast, depolarizing responses in neurons.</text>
</comment>
<evidence type="ECO:0000256" key="12">
    <source>
        <dbReference type="ARBA" id="ARBA00023303"/>
    </source>
</evidence>
<evidence type="ECO:0000256" key="5">
    <source>
        <dbReference type="ARBA" id="ARBA00022989"/>
    </source>
</evidence>
<keyword evidence="1" id="KW-0813">Transport</keyword>
<keyword evidence="3 18" id="KW-0812">Transmembrane</keyword>
<dbReference type="OMA" id="YWISPRI"/>
<reference evidence="21" key="1">
    <citation type="submission" date="2025-08" db="UniProtKB">
        <authorList>
            <consortium name="Ensembl"/>
        </authorList>
    </citation>
    <scope>IDENTIFICATION</scope>
</reference>